<sequence>MPPSRDSFQSNPNHHHPLSSPQSDVPETTENTKSTSTPWSALFFFTSGPSVPMLVFGILFSILAGAISPINAFFSGQVFNGFSLYAGGHWDKDKLLKEERICVIYLVGLAGGSWLLHSLQLMSWLTFGELQAKHARDRMFHSLLDKDVEWFEMRKNGIGALLPRLQTHIHDLQLATSQPLGVLFALASTAILSLAQAFYRSWDLTLVILSTSPLIIITMTWLGNRTQNLLSKQKIPLNEAQKVSTNMISNIDTVKCFNGQYFEAKKYVQKTTMGARIYYSVVNAAAMQMAFLVLLSVSMFVQGFYYGGVLIDRGKKDSSDVVTTFLSTMGAFQAIQAFLPQMIVLEKGRAGGATLRAMMAEVKDDKSHEQGCGSIRPPHCYGEIRVKNLSFAYPLQPSRLTLNNVSMHIPGGEVTFLIGQSGSGKSTLGQLLMRFYTSFSGSLTIDGQAIETLDVNWLRSNITLVEQQSLLFNDTIFRNIAFGKKNYKSATMEGVKAASEFALLQMMISDMSEGYDTLVGAKGGTLSGGQRQRMALARARIRDTPIVILDESTSALDQISRALMMEAIRQWRRGKTTIIITHDISQILPEDFVHVLENGRLVQEGYRQNLEKIKGTPFQTFLPEEQRAKASPFDARKRSTFDPFEPNRRSRGNFPPPWDSHSRRLNPLEAQLNAFENNISSFVKTLPRDRTSFGFGRPGFKVSPWLRMALPAPLRSYANERPDSIHGWEKSPHPLTALASRGTAIQEDDNKRSSQMLFNLVNLTGQHAADTRLSTARVGRRQINTMNQKPGLRNSAGSENLSVKGGSDSAGPVTSDIKRSLTQIMATIWPNIDWSARILLVMGFWGATVHGVGTPVFAFILSKLLQTYAVPGVDKHEALIYSLCILAVAITDAAHTYIFRFFLECVAQSWVDNIRAEGVRRILAQPKAFFDEEENSVSRLTDCLDRNAEEMRNLLGRFAPLAYVAALITFVSVAWALSSNWKMTIIAIAMAPYIFLVTKAFFAVSARWETLSNDVSEEVSAIFTETFTNIKTVRGLTLEAHFSEKYVAATNNALIVGFKRSIYVGFFYGVSDSAGAFALALVFYIGAWLVSIQGADVTGVIQVFVMLMFAIQQVSEILDYIPQMGMAQDTGSRLLRLSRLPILSHESLGDICLTSVGDIIFNRLTFAYPSRPKQTILKDVSLRIRPGTSTAIVGGSGSGKSTIANLLLGIYSASPSTSPEPSNAKSKSALKISSHQIEDISTHSLRTLIVPVQQTPTLFAASIAENISYGLCTTSPFYNAASIRAASEMVGIHTFITSLPQGYETLVGDGGTGLSGGQAQRIALARALVRNPDVLILDEATSALDVEAAAMIRDTLKKLVNGRSQEQPLAARGSRDSRGKSPKRKMTLIVITHAKEMMELAEQVVVLADGRVVESGGFEQLMAAKGPLVNLLNGGLWDEESEMHPRGRDEMDEIAMSPYYS</sequence>
<feature type="region of interest" description="Disordered" evidence="8">
    <location>
        <begin position="785"/>
        <end position="812"/>
    </location>
</feature>
<keyword evidence="2" id="KW-0813">Transport</keyword>
<evidence type="ECO:0000256" key="1">
    <source>
        <dbReference type="ARBA" id="ARBA00004141"/>
    </source>
</evidence>
<dbReference type="PANTHER" id="PTHR43394:SF15">
    <property type="entry name" value="ALPHA-FACTOR-TRANSPORTING ATPASE"/>
    <property type="match status" value="1"/>
</dbReference>
<dbReference type="PROSITE" id="PS50893">
    <property type="entry name" value="ABC_TRANSPORTER_2"/>
    <property type="match status" value="2"/>
</dbReference>
<feature type="transmembrane region" description="Helical" evidence="9">
    <location>
        <begin position="205"/>
        <end position="224"/>
    </location>
</feature>
<evidence type="ECO:0000256" key="3">
    <source>
        <dbReference type="ARBA" id="ARBA00022692"/>
    </source>
</evidence>
<dbReference type="CDD" id="cd18578">
    <property type="entry name" value="ABC_6TM_Pgp_ABCB1_D2_like"/>
    <property type="match status" value="1"/>
</dbReference>
<comment type="subcellular location">
    <subcellularLocation>
        <location evidence="1">Membrane</location>
        <topology evidence="1">Multi-pass membrane protein</topology>
    </subcellularLocation>
</comment>
<dbReference type="Gene3D" id="3.40.50.300">
    <property type="entry name" value="P-loop containing nucleotide triphosphate hydrolases"/>
    <property type="match status" value="2"/>
</dbReference>
<feature type="transmembrane region" description="Helical" evidence="9">
    <location>
        <begin position="1062"/>
        <end position="1086"/>
    </location>
</feature>
<dbReference type="InterPro" id="IPR039421">
    <property type="entry name" value="Type_1_exporter"/>
</dbReference>
<dbReference type="GO" id="GO:0090374">
    <property type="term" value="P:oligopeptide export from mitochondrion"/>
    <property type="evidence" value="ECO:0007669"/>
    <property type="project" value="TreeGrafter"/>
</dbReference>
<evidence type="ECO:0000256" key="6">
    <source>
        <dbReference type="ARBA" id="ARBA00022989"/>
    </source>
</evidence>
<keyword evidence="4" id="KW-0547">Nucleotide-binding</keyword>
<feature type="region of interest" description="Disordered" evidence="8">
    <location>
        <begin position="1363"/>
        <end position="1384"/>
    </location>
</feature>
<dbReference type="GO" id="GO:0016887">
    <property type="term" value="F:ATP hydrolysis activity"/>
    <property type="evidence" value="ECO:0007669"/>
    <property type="project" value="InterPro"/>
</dbReference>
<organism evidence="12 13">
    <name type="scientific">Acrodontium crateriforme</name>
    <dbReference type="NCBI Taxonomy" id="150365"/>
    <lineage>
        <taxon>Eukaryota</taxon>
        <taxon>Fungi</taxon>
        <taxon>Dikarya</taxon>
        <taxon>Ascomycota</taxon>
        <taxon>Pezizomycotina</taxon>
        <taxon>Dothideomycetes</taxon>
        <taxon>Dothideomycetidae</taxon>
        <taxon>Mycosphaerellales</taxon>
        <taxon>Teratosphaeriaceae</taxon>
        <taxon>Acrodontium</taxon>
    </lineage>
</organism>
<feature type="transmembrane region" description="Helical" evidence="9">
    <location>
        <begin position="277"/>
        <end position="301"/>
    </location>
</feature>
<evidence type="ECO:0000313" key="13">
    <source>
        <dbReference type="Proteomes" id="UP001303373"/>
    </source>
</evidence>
<dbReference type="SUPFAM" id="SSF90123">
    <property type="entry name" value="ABC transporter transmembrane region"/>
    <property type="match status" value="2"/>
</dbReference>
<evidence type="ECO:0000259" key="11">
    <source>
        <dbReference type="PROSITE" id="PS50929"/>
    </source>
</evidence>
<feature type="region of interest" description="Disordered" evidence="8">
    <location>
        <begin position="1"/>
        <end position="35"/>
    </location>
</feature>
<accession>A0AAQ3R8W3</accession>
<feature type="domain" description="ABC transmembrane type-1" evidence="11">
    <location>
        <begin position="55"/>
        <end position="347"/>
    </location>
</feature>
<feature type="compositionally biased region" description="Polar residues" evidence="8">
    <location>
        <begin position="19"/>
        <end position="35"/>
    </location>
</feature>
<dbReference type="Pfam" id="PF00664">
    <property type="entry name" value="ABC_membrane"/>
    <property type="match status" value="2"/>
</dbReference>
<dbReference type="InterPro" id="IPR003439">
    <property type="entry name" value="ABC_transporter-like_ATP-bd"/>
</dbReference>
<feature type="transmembrane region" description="Helical" evidence="9">
    <location>
        <begin position="880"/>
        <end position="899"/>
    </location>
</feature>
<dbReference type="PROSITE" id="PS50929">
    <property type="entry name" value="ABC_TM1F"/>
    <property type="match status" value="2"/>
</dbReference>
<dbReference type="InterPro" id="IPR011527">
    <property type="entry name" value="ABC1_TM_dom"/>
</dbReference>
<dbReference type="InterPro" id="IPR003593">
    <property type="entry name" value="AAA+_ATPase"/>
</dbReference>
<protein>
    <submittedName>
        <fullName evidence="12">Uncharacterized protein</fullName>
    </submittedName>
</protein>
<feature type="region of interest" description="Disordered" evidence="8">
    <location>
        <begin position="632"/>
        <end position="661"/>
    </location>
</feature>
<feature type="transmembrane region" description="Helical" evidence="9">
    <location>
        <begin position="103"/>
        <end position="127"/>
    </location>
</feature>
<dbReference type="GO" id="GO:0015421">
    <property type="term" value="F:ABC-type oligopeptide transporter activity"/>
    <property type="evidence" value="ECO:0007669"/>
    <property type="project" value="TreeGrafter"/>
</dbReference>
<evidence type="ECO:0000256" key="4">
    <source>
        <dbReference type="ARBA" id="ARBA00022741"/>
    </source>
</evidence>
<feature type="transmembrane region" description="Helical" evidence="9">
    <location>
        <begin position="1092"/>
        <end position="1111"/>
    </location>
</feature>
<dbReference type="SMART" id="SM00382">
    <property type="entry name" value="AAA"/>
    <property type="match status" value="2"/>
</dbReference>
<dbReference type="EMBL" id="CP138580">
    <property type="protein sequence ID" value="WPG97252.1"/>
    <property type="molecule type" value="Genomic_DNA"/>
</dbReference>
<keyword evidence="7 9" id="KW-0472">Membrane</keyword>
<dbReference type="GO" id="GO:0005524">
    <property type="term" value="F:ATP binding"/>
    <property type="evidence" value="ECO:0007669"/>
    <property type="project" value="UniProtKB-KW"/>
</dbReference>
<evidence type="ECO:0000256" key="8">
    <source>
        <dbReference type="SAM" id="MobiDB-lite"/>
    </source>
</evidence>
<gene>
    <name evidence="12" type="ORF">R9X50_00002400</name>
</gene>
<dbReference type="Proteomes" id="UP001303373">
    <property type="component" value="Chromosome 1"/>
</dbReference>
<keyword evidence="5" id="KW-0067">ATP-binding</keyword>
<evidence type="ECO:0000256" key="2">
    <source>
        <dbReference type="ARBA" id="ARBA00022448"/>
    </source>
</evidence>
<keyword evidence="6 9" id="KW-1133">Transmembrane helix</keyword>
<feature type="transmembrane region" description="Helical" evidence="9">
    <location>
        <begin position="983"/>
        <end position="1002"/>
    </location>
</feature>
<evidence type="ECO:0000313" key="12">
    <source>
        <dbReference type="EMBL" id="WPG97252.1"/>
    </source>
</evidence>
<dbReference type="Gene3D" id="1.20.1560.10">
    <property type="entry name" value="ABC transporter type 1, transmembrane domain"/>
    <property type="match status" value="2"/>
</dbReference>
<dbReference type="InterPro" id="IPR017871">
    <property type="entry name" value="ABC_transporter-like_CS"/>
</dbReference>
<dbReference type="InterPro" id="IPR036640">
    <property type="entry name" value="ABC1_TM_sf"/>
</dbReference>
<dbReference type="FunFam" id="3.40.50.300:FF:000604">
    <property type="entry name" value="ABC transporter B family member 28"/>
    <property type="match status" value="1"/>
</dbReference>
<evidence type="ECO:0000256" key="7">
    <source>
        <dbReference type="ARBA" id="ARBA00023136"/>
    </source>
</evidence>
<dbReference type="PANTHER" id="PTHR43394">
    <property type="entry name" value="ATP-DEPENDENT PERMEASE MDL1, MITOCHONDRIAL"/>
    <property type="match status" value="1"/>
</dbReference>
<name>A0AAQ3R8W3_9PEZI</name>
<feature type="domain" description="ABC transporter" evidence="10">
    <location>
        <begin position="384"/>
        <end position="623"/>
    </location>
</feature>
<feature type="domain" description="ABC transmembrane type-1" evidence="11">
    <location>
        <begin position="841"/>
        <end position="1126"/>
    </location>
</feature>
<evidence type="ECO:0000256" key="5">
    <source>
        <dbReference type="ARBA" id="ARBA00022840"/>
    </source>
</evidence>
<feature type="compositionally biased region" description="Basic and acidic residues" evidence="8">
    <location>
        <begin position="632"/>
        <end position="648"/>
    </location>
</feature>
<feature type="transmembrane region" description="Helical" evidence="9">
    <location>
        <begin position="954"/>
        <end position="977"/>
    </location>
</feature>
<feature type="domain" description="ABC transporter" evidence="10">
    <location>
        <begin position="1159"/>
        <end position="1434"/>
    </location>
</feature>
<dbReference type="InterPro" id="IPR027417">
    <property type="entry name" value="P-loop_NTPase"/>
</dbReference>
<keyword evidence="13" id="KW-1185">Reference proteome</keyword>
<reference evidence="12 13" key="1">
    <citation type="submission" date="2023-11" db="EMBL/GenBank/DDBJ databases">
        <title>An acidophilic fungus is an integral part of prey digestion in a carnivorous sundew plant.</title>
        <authorList>
            <person name="Tsai I.J."/>
        </authorList>
    </citation>
    <scope>NUCLEOTIDE SEQUENCE [LARGE SCALE GENOMIC DNA]</scope>
    <source>
        <strain evidence="12">169a</strain>
    </source>
</reference>
<proteinExistence type="predicted"/>
<dbReference type="GO" id="GO:0005743">
    <property type="term" value="C:mitochondrial inner membrane"/>
    <property type="evidence" value="ECO:0007669"/>
    <property type="project" value="TreeGrafter"/>
</dbReference>
<dbReference type="PROSITE" id="PS00211">
    <property type="entry name" value="ABC_TRANSPORTER_1"/>
    <property type="match status" value="1"/>
</dbReference>
<evidence type="ECO:0000259" key="10">
    <source>
        <dbReference type="PROSITE" id="PS50893"/>
    </source>
</evidence>
<evidence type="ECO:0000256" key="9">
    <source>
        <dbReference type="SAM" id="Phobius"/>
    </source>
</evidence>
<dbReference type="SUPFAM" id="SSF52540">
    <property type="entry name" value="P-loop containing nucleoside triphosphate hydrolases"/>
    <property type="match status" value="2"/>
</dbReference>
<keyword evidence="3 9" id="KW-0812">Transmembrane</keyword>
<dbReference type="FunFam" id="3.40.50.300:FF:001471">
    <property type="entry name" value="P-loop containing nucleoside triphosphate hydrolase protein"/>
    <property type="match status" value="1"/>
</dbReference>
<feature type="transmembrane region" description="Helical" evidence="9">
    <location>
        <begin position="53"/>
        <end position="74"/>
    </location>
</feature>
<dbReference type="CDD" id="cd18577">
    <property type="entry name" value="ABC_6TM_Pgp_ABCB1_D1_like"/>
    <property type="match status" value="1"/>
</dbReference>
<feature type="compositionally biased region" description="Polar residues" evidence="8">
    <location>
        <begin position="1"/>
        <end position="12"/>
    </location>
</feature>
<dbReference type="Pfam" id="PF00005">
    <property type="entry name" value="ABC_tran"/>
    <property type="match status" value="2"/>
</dbReference>
<feature type="transmembrane region" description="Helical" evidence="9">
    <location>
        <begin position="838"/>
        <end position="860"/>
    </location>
</feature>